<reference evidence="6" key="1">
    <citation type="submission" date="2025-08" db="UniProtKB">
        <authorList>
            <consortium name="RefSeq"/>
        </authorList>
    </citation>
    <scope>IDENTIFICATION</scope>
</reference>
<dbReference type="InterPro" id="IPR003598">
    <property type="entry name" value="Ig_sub2"/>
</dbReference>
<proteinExistence type="predicted"/>
<dbReference type="Proteomes" id="UP000695022">
    <property type="component" value="Unplaced"/>
</dbReference>
<dbReference type="SMART" id="SM00406">
    <property type="entry name" value="IGv"/>
    <property type="match status" value="2"/>
</dbReference>
<dbReference type="InterPro" id="IPR003599">
    <property type="entry name" value="Ig_sub"/>
</dbReference>
<keyword evidence="2" id="KW-1015">Disulfide bond</keyword>
<evidence type="ECO:0000259" key="4">
    <source>
        <dbReference type="PROSITE" id="PS50835"/>
    </source>
</evidence>
<dbReference type="PANTHER" id="PTHR45080">
    <property type="entry name" value="CONTACTIN 5"/>
    <property type="match status" value="1"/>
</dbReference>
<dbReference type="InterPro" id="IPR036179">
    <property type="entry name" value="Ig-like_dom_sf"/>
</dbReference>
<dbReference type="InterPro" id="IPR013783">
    <property type="entry name" value="Ig-like_fold"/>
</dbReference>
<dbReference type="PROSITE" id="PS50835">
    <property type="entry name" value="IG_LIKE"/>
    <property type="match status" value="3"/>
</dbReference>
<dbReference type="Pfam" id="PF07679">
    <property type="entry name" value="I-set"/>
    <property type="match status" value="1"/>
</dbReference>
<evidence type="ECO:0000313" key="5">
    <source>
        <dbReference type="Proteomes" id="UP000695022"/>
    </source>
</evidence>
<keyword evidence="5" id="KW-1185">Reference proteome</keyword>
<evidence type="ECO:0000256" key="1">
    <source>
        <dbReference type="ARBA" id="ARBA00022729"/>
    </source>
</evidence>
<dbReference type="Pfam" id="PF07686">
    <property type="entry name" value="V-set"/>
    <property type="match status" value="1"/>
</dbReference>
<dbReference type="SMART" id="SM00409">
    <property type="entry name" value="IG"/>
    <property type="match status" value="3"/>
</dbReference>
<dbReference type="InterPro" id="IPR013106">
    <property type="entry name" value="Ig_V-set"/>
</dbReference>
<gene>
    <name evidence="6" type="primary">LOC106815152</name>
</gene>
<dbReference type="PANTHER" id="PTHR45080:SF8">
    <property type="entry name" value="IG-LIKE DOMAIN-CONTAINING PROTEIN"/>
    <property type="match status" value="1"/>
</dbReference>
<sequence length="365" mass="39748">MEITDITGDQTVNAGTDVSMECTVTNLGSSTVSWEKLSIGSRSETLTIGGLVSTEDKRVAIGVRNQDSTTVFRLSMSSVDNEDSGTYRCVTITPFGSVSKTTELSVRGTVGAKITSISDDVTAIPGDIIAMWCIASGLSEGTTVAWERVTSSGVVQLSEGTRRMTSDRRFRILVSVIGEQRSNYTLRLLNVQMRDAGTYRCRMTGTNSESKSLSLFVGRSLSIRALSNDVTVETGETARLVCDVEASVDNEMSVFWQKDGVNISLTTPLLIERATKDDMGIYSCFASDGVNLIVSDVQLIIEFAPNIETELPMRVYFDGGVTDYVVGEVKCVITSNPTPNIEWLGPNGKLISPNSKYRFQVKHRM</sequence>
<dbReference type="RefSeq" id="XP_014675069.1">
    <property type="nucleotide sequence ID" value="XM_014819583.1"/>
</dbReference>
<protein>
    <submittedName>
        <fullName evidence="6">Hemicentin-2-like</fullName>
    </submittedName>
</protein>
<dbReference type="InterPro" id="IPR013098">
    <property type="entry name" value="Ig_I-set"/>
</dbReference>
<keyword evidence="3" id="KW-0393">Immunoglobulin domain</keyword>
<organism evidence="5 6">
    <name type="scientific">Priapulus caudatus</name>
    <name type="common">Priapulid worm</name>
    <dbReference type="NCBI Taxonomy" id="37621"/>
    <lineage>
        <taxon>Eukaryota</taxon>
        <taxon>Metazoa</taxon>
        <taxon>Ecdysozoa</taxon>
        <taxon>Scalidophora</taxon>
        <taxon>Priapulida</taxon>
        <taxon>Priapulimorpha</taxon>
        <taxon>Priapulimorphida</taxon>
        <taxon>Priapulidae</taxon>
        <taxon>Priapulus</taxon>
    </lineage>
</organism>
<dbReference type="SUPFAM" id="SSF48726">
    <property type="entry name" value="Immunoglobulin"/>
    <property type="match status" value="3"/>
</dbReference>
<feature type="domain" description="Ig-like" evidence="4">
    <location>
        <begin position="221"/>
        <end position="295"/>
    </location>
</feature>
<evidence type="ECO:0000256" key="2">
    <source>
        <dbReference type="ARBA" id="ARBA00023157"/>
    </source>
</evidence>
<name>A0ABM1ES98_PRICU</name>
<dbReference type="InterPro" id="IPR050958">
    <property type="entry name" value="Cell_Adh-Cytoskel_Orgn"/>
</dbReference>
<dbReference type="Pfam" id="PF13927">
    <property type="entry name" value="Ig_3"/>
    <property type="match status" value="1"/>
</dbReference>
<dbReference type="SMART" id="SM00408">
    <property type="entry name" value="IGc2"/>
    <property type="match status" value="3"/>
</dbReference>
<accession>A0ABM1ES98</accession>
<dbReference type="GeneID" id="106815152"/>
<evidence type="ECO:0000256" key="3">
    <source>
        <dbReference type="ARBA" id="ARBA00023319"/>
    </source>
</evidence>
<dbReference type="Gene3D" id="2.60.40.10">
    <property type="entry name" value="Immunoglobulins"/>
    <property type="match status" value="3"/>
</dbReference>
<evidence type="ECO:0000313" key="6">
    <source>
        <dbReference type="RefSeq" id="XP_014675069.1"/>
    </source>
</evidence>
<feature type="domain" description="Ig-like" evidence="4">
    <location>
        <begin position="1"/>
        <end position="105"/>
    </location>
</feature>
<dbReference type="InterPro" id="IPR007110">
    <property type="entry name" value="Ig-like_dom"/>
</dbReference>
<keyword evidence="1" id="KW-0732">Signal</keyword>
<feature type="domain" description="Ig-like" evidence="4">
    <location>
        <begin position="112"/>
        <end position="214"/>
    </location>
</feature>